<proteinExistence type="predicted"/>
<comment type="caution">
    <text evidence="2">The sequence shown here is derived from an EMBL/GenBank/DDBJ whole genome shotgun (WGS) entry which is preliminary data.</text>
</comment>
<keyword evidence="1" id="KW-0472">Membrane</keyword>
<keyword evidence="1" id="KW-0812">Transmembrane</keyword>
<organism evidence="2 3">
    <name type="scientific">Chiloscyllium punctatum</name>
    <name type="common">Brownbanded bambooshark</name>
    <name type="synonym">Hemiscyllium punctatum</name>
    <dbReference type="NCBI Taxonomy" id="137246"/>
    <lineage>
        <taxon>Eukaryota</taxon>
        <taxon>Metazoa</taxon>
        <taxon>Chordata</taxon>
        <taxon>Craniata</taxon>
        <taxon>Vertebrata</taxon>
        <taxon>Chondrichthyes</taxon>
        <taxon>Elasmobranchii</taxon>
        <taxon>Galeomorphii</taxon>
        <taxon>Galeoidea</taxon>
        <taxon>Orectolobiformes</taxon>
        <taxon>Hemiscylliidae</taxon>
        <taxon>Chiloscyllium</taxon>
    </lineage>
</organism>
<dbReference type="PANTHER" id="PTHR13800:SF12">
    <property type="entry name" value="TRANSIENT RECEPTOR POTENTIAL CATION CHANNEL SUBFAMILY M MEMBER-LIKE 2"/>
    <property type="match status" value="1"/>
</dbReference>
<reference evidence="2 3" key="1">
    <citation type="journal article" date="2018" name="Nat. Ecol. Evol.">
        <title>Shark genomes provide insights into elasmobranch evolution and the origin of vertebrates.</title>
        <authorList>
            <person name="Hara Y"/>
            <person name="Yamaguchi K"/>
            <person name="Onimaru K"/>
            <person name="Kadota M"/>
            <person name="Koyanagi M"/>
            <person name="Keeley SD"/>
            <person name="Tatsumi K"/>
            <person name="Tanaka K"/>
            <person name="Motone F"/>
            <person name="Kageyama Y"/>
            <person name="Nozu R"/>
            <person name="Adachi N"/>
            <person name="Nishimura O"/>
            <person name="Nakagawa R"/>
            <person name="Tanegashima C"/>
            <person name="Kiyatake I"/>
            <person name="Matsumoto R"/>
            <person name="Murakumo K"/>
            <person name="Nishida K"/>
            <person name="Terakita A"/>
            <person name="Kuratani S"/>
            <person name="Sato K"/>
            <person name="Hyodo S Kuraku.S."/>
        </authorList>
    </citation>
    <scope>NUCLEOTIDE SEQUENCE [LARGE SCALE GENOMIC DNA]</scope>
</reference>
<dbReference type="PANTHER" id="PTHR13800">
    <property type="entry name" value="TRANSIENT RECEPTOR POTENTIAL CATION CHANNEL, SUBFAMILY M, MEMBER 6"/>
    <property type="match status" value="1"/>
</dbReference>
<dbReference type="EMBL" id="BEZZ01023762">
    <property type="protein sequence ID" value="GCC39504.1"/>
    <property type="molecule type" value="Genomic_DNA"/>
</dbReference>
<evidence type="ECO:0000313" key="3">
    <source>
        <dbReference type="Proteomes" id="UP000287033"/>
    </source>
</evidence>
<evidence type="ECO:0000313" key="2">
    <source>
        <dbReference type="EMBL" id="GCC39504.1"/>
    </source>
</evidence>
<gene>
    <name evidence="2" type="ORF">chiPu_0023602</name>
</gene>
<dbReference type="STRING" id="137246.A0A401TA53"/>
<keyword evidence="3" id="KW-1185">Reference proteome</keyword>
<feature type="transmembrane region" description="Helical" evidence="1">
    <location>
        <begin position="17"/>
        <end position="39"/>
    </location>
</feature>
<keyword evidence="1" id="KW-1133">Transmembrane helix</keyword>
<dbReference type="Proteomes" id="UP000287033">
    <property type="component" value="Unassembled WGS sequence"/>
</dbReference>
<accession>A0A401TA53</accession>
<sequence length="53" mass="6075">MFISGVVGRMTSSWYEVGRVILCLDFMVFCFRLVHIFAVHKELGPKIIIVGKM</sequence>
<dbReference type="GO" id="GO:0005886">
    <property type="term" value="C:plasma membrane"/>
    <property type="evidence" value="ECO:0007669"/>
    <property type="project" value="TreeGrafter"/>
</dbReference>
<dbReference type="GO" id="GO:0099604">
    <property type="term" value="F:ligand-gated calcium channel activity"/>
    <property type="evidence" value="ECO:0007669"/>
    <property type="project" value="TreeGrafter"/>
</dbReference>
<dbReference type="AlphaFoldDB" id="A0A401TA53"/>
<protein>
    <submittedName>
        <fullName evidence="2">Uncharacterized protein</fullName>
    </submittedName>
</protein>
<dbReference type="OrthoDB" id="310870at2759"/>
<evidence type="ECO:0000256" key="1">
    <source>
        <dbReference type="SAM" id="Phobius"/>
    </source>
</evidence>
<dbReference type="InterPro" id="IPR050927">
    <property type="entry name" value="TRPM"/>
</dbReference>
<name>A0A401TA53_CHIPU</name>
<feature type="non-terminal residue" evidence="2">
    <location>
        <position position="53"/>
    </location>
</feature>